<feature type="non-terminal residue" evidence="1">
    <location>
        <position position="118"/>
    </location>
</feature>
<gene>
    <name evidence="1" type="ORF">J1N35_014436</name>
</gene>
<dbReference type="EMBL" id="JAIQCV010000005">
    <property type="protein sequence ID" value="KAH1097515.1"/>
    <property type="molecule type" value="Genomic_DNA"/>
</dbReference>
<proteinExistence type="predicted"/>
<dbReference type="Proteomes" id="UP000828251">
    <property type="component" value="Unassembled WGS sequence"/>
</dbReference>
<keyword evidence="2" id="KW-1185">Reference proteome</keyword>
<protein>
    <submittedName>
        <fullName evidence="1">Uncharacterized protein</fullName>
    </submittedName>
</protein>
<dbReference type="AlphaFoldDB" id="A0A9D3VUT0"/>
<reference evidence="1 2" key="1">
    <citation type="journal article" date="2021" name="Plant Biotechnol. J.">
        <title>Multi-omics assisted identification of the key and species-specific regulatory components of drought-tolerant mechanisms in Gossypium stocksii.</title>
        <authorList>
            <person name="Yu D."/>
            <person name="Ke L."/>
            <person name="Zhang D."/>
            <person name="Wu Y."/>
            <person name="Sun Y."/>
            <person name="Mei J."/>
            <person name="Sun J."/>
            <person name="Sun Y."/>
        </authorList>
    </citation>
    <scope>NUCLEOTIDE SEQUENCE [LARGE SCALE GENOMIC DNA]</scope>
    <source>
        <strain evidence="2">cv. E1</strain>
        <tissue evidence="1">Leaf</tissue>
    </source>
</reference>
<sequence>MHFLSSYCTDINRQKTTIPVGSISDRLTSVYYTCIDSVRLYVIAVTFIANHTSSTPPMPPHRVNIPDKGVGLLMESIIGAFQWIAGANPAPVPANPAPVSRGLLLEHLRVLDVKEFAG</sequence>
<evidence type="ECO:0000313" key="2">
    <source>
        <dbReference type="Proteomes" id="UP000828251"/>
    </source>
</evidence>
<comment type="caution">
    <text evidence="1">The sequence shown here is derived from an EMBL/GenBank/DDBJ whole genome shotgun (WGS) entry which is preliminary data.</text>
</comment>
<accession>A0A9D3VUT0</accession>
<name>A0A9D3VUT0_9ROSI</name>
<evidence type="ECO:0000313" key="1">
    <source>
        <dbReference type="EMBL" id="KAH1097515.1"/>
    </source>
</evidence>
<organism evidence="1 2">
    <name type="scientific">Gossypium stocksii</name>
    <dbReference type="NCBI Taxonomy" id="47602"/>
    <lineage>
        <taxon>Eukaryota</taxon>
        <taxon>Viridiplantae</taxon>
        <taxon>Streptophyta</taxon>
        <taxon>Embryophyta</taxon>
        <taxon>Tracheophyta</taxon>
        <taxon>Spermatophyta</taxon>
        <taxon>Magnoliopsida</taxon>
        <taxon>eudicotyledons</taxon>
        <taxon>Gunneridae</taxon>
        <taxon>Pentapetalae</taxon>
        <taxon>rosids</taxon>
        <taxon>malvids</taxon>
        <taxon>Malvales</taxon>
        <taxon>Malvaceae</taxon>
        <taxon>Malvoideae</taxon>
        <taxon>Gossypium</taxon>
    </lineage>
</organism>